<comment type="caution">
    <text evidence="6">The sequence shown here is derived from an EMBL/GenBank/DDBJ whole genome shotgun (WGS) entry which is preliminary data.</text>
</comment>
<dbReference type="EMBL" id="JAPDVK010000001">
    <property type="protein sequence ID" value="MCW4126863.1"/>
    <property type="molecule type" value="Genomic_DNA"/>
</dbReference>
<proteinExistence type="predicted"/>
<dbReference type="Proteomes" id="UP001209344">
    <property type="component" value="Unassembled WGS sequence"/>
</dbReference>
<dbReference type="PANTHER" id="PTHR34139:SF1">
    <property type="entry name" value="RNASE MJ1380-RELATED"/>
    <property type="match status" value="1"/>
</dbReference>
<gene>
    <name evidence="6" type="ORF">ONT16_01015</name>
</gene>
<dbReference type="GO" id="GO:0110001">
    <property type="term" value="C:toxin-antitoxin complex"/>
    <property type="evidence" value="ECO:0007669"/>
    <property type="project" value="InterPro"/>
</dbReference>
<evidence type="ECO:0000256" key="5">
    <source>
        <dbReference type="ARBA" id="ARBA00022801"/>
    </source>
</evidence>
<dbReference type="AlphaFoldDB" id="A0AAP3F6G9"/>
<dbReference type="RefSeq" id="WP_264965162.1">
    <property type="nucleotide sequence ID" value="NZ_JAPDVK010000001.1"/>
</dbReference>
<keyword evidence="1" id="KW-0597">Phosphoprotein</keyword>
<dbReference type="InterPro" id="IPR051813">
    <property type="entry name" value="HepT_RNase_toxin"/>
</dbReference>
<protein>
    <submittedName>
        <fullName evidence="6">DUF86 domain-containing protein</fullName>
    </submittedName>
</protein>
<evidence type="ECO:0000256" key="1">
    <source>
        <dbReference type="ARBA" id="ARBA00022553"/>
    </source>
</evidence>
<dbReference type="GO" id="GO:0004540">
    <property type="term" value="F:RNA nuclease activity"/>
    <property type="evidence" value="ECO:0007669"/>
    <property type="project" value="InterPro"/>
</dbReference>
<keyword evidence="2" id="KW-1277">Toxin-antitoxin system</keyword>
<keyword evidence="4" id="KW-0547">Nucleotide-binding</keyword>
<accession>A0AAP3F6G9</accession>
<name>A0AAP3F6G9_9BACT</name>
<evidence type="ECO:0000313" key="6">
    <source>
        <dbReference type="EMBL" id="MCW4126863.1"/>
    </source>
</evidence>
<dbReference type="Pfam" id="PF01934">
    <property type="entry name" value="HepT-like"/>
    <property type="match status" value="1"/>
</dbReference>
<dbReference type="GO" id="GO:0016787">
    <property type="term" value="F:hydrolase activity"/>
    <property type="evidence" value="ECO:0007669"/>
    <property type="project" value="UniProtKB-KW"/>
</dbReference>
<dbReference type="GO" id="GO:0000166">
    <property type="term" value="F:nucleotide binding"/>
    <property type="evidence" value="ECO:0007669"/>
    <property type="project" value="UniProtKB-KW"/>
</dbReference>
<sequence length="120" mass="14038">MREKVKDKGRLEHILQACTTLLDNKDKYDFETAKNDPVIFYGFVKLVEIIGEASYMLTKEFRTEHPQVPWSAIVGMRHVLVHGYYTIEPIDLWKTIQNDIPTLQSQILNLLETVDFPEEE</sequence>
<evidence type="ECO:0000313" key="7">
    <source>
        <dbReference type="Proteomes" id="UP001209344"/>
    </source>
</evidence>
<keyword evidence="5" id="KW-0378">Hydrolase</keyword>
<keyword evidence="3" id="KW-0540">Nuclease</keyword>
<evidence type="ECO:0000256" key="2">
    <source>
        <dbReference type="ARBA" id="ARBA00022649"/>
    </source>
</evidence>
<dbReference type="InterPro" id="IPR008201">
    <property type="entry name" value="HepT-like"/>
</dbReference>
<organism evidence="6 7">
    <name type="scientific">Segatella copri</name>
    <dbReference type="NCBI Taxonomy" id="165179"/>
    <lineage>
        <taxon>Bacteria</taxon>
        <taxon>Pseudomonadati</taxon>
        <taxon>Bacteroidota</taxon>
        <taxon>Bacteroidia</taxon>
        <taxon>Bacteroidales</taxon>
        <taxon>Prevotellaceae</taxon>
        <taxon>Segatella</taxon>
    </lineage>
</organism>
<dbReference type="PANTHER" id="PTHR34139">
    <property type="entry name" value="UPF0331 PROTEIN MJ0127"/>
    <property type="match status" value="1"/>
</dbReference>
<reference evidence="6" key="1">
    <citation type="submission" date="2022-11" db="EMBL/GenBank/DDBJ databases">
        <title>Genomic repertoires linked with pathogenic potency of arthritogenic Prevotella copri isolated from the gut of rheumatoid arthritis patients.</title>
        <authorList>
            <person name="Nii T."/>
            <person name="Maeda Y."/>
            <person name="Motooka D."/>
            <person name="Naito M."/>
            <person name="Matsumoto Y."/>
            <person name="Ogawa T."/>
            <person name="Oguro-Igashira E."/>
            <person name="Kishikawa T."/>
            <person name="Yamashita M."/>
            <person name="Koizumi S."/>
            <person name="Kurakawa T."/>
            <person name="Okumura R."/>
            <person name="Kayama H."/>
            <person name="Murakami M."/>
            <person name="Sakaguchi T."/>
            <person name="Das B."/>
            <person name="Nakamura S."/>
            <person name="Okada Y."/>
            <person name="Kumanogoh A."/>
            <person name="Takeda K."/>
        </authorList>
    </citation>
    <scope>NUCLEOTIDE SEQUENCE</scope>
    <source>
        <strain evidence="6">F3-75</strain>
    </source>
</reference>
<evidence type="ECO:0000256" key="4">
    <source>
        <dbReference type="ARBA" id="ARBA00022741"/>
    </source>
</evidence>
<evidence type="ECO:0000256" key="3">
    <source>
        <dbReference type="ARBA" id="ARBA00022722"/>
    </source>
</evidence>